<keyword evidence="3" id="KW-1185">Reference proteome</keyword>
<dbReference type="InterPro" id="IPR052835">
    <property type="entry name" value="Nepro"/>
</dbReference>
<accession>A0A8K0NZU2</accession>
<comment type="caution">
    <text evidence="2">The sequence shown here is derived from an EMBL/GenBank/DDBJ whole genome shotgun (WGS) entry which is preliminary data.</text>
</comment>
<gene>
    <name evidence="2" type="ORF">J437_LFUL006193</name>
</gene>
<feature type="domain" description="Nucleolus and neural progenitor protein-like N-terminal" evidence="1">
    <location>
        <begin position="5"/>
        <end position="188"/>
    </location>
</feature>
<dbReference type="Proteomes" id="UP000792457">
    <property type="component" value="Unassembled WGS sequence"/>
</dbReference>
<reference evidence="2" key="1">
    <citation type="submission" date="2013-04" db="EMBL/GenBank/DDBJ databases">
        <authorList>
            <person name="Qu J."/>
            <person name="Murali S.C."/>
            <person name="Bandaranaike D."/>
            <person name="Bellair M."/>
            <person name="Blankenburg K."/>
            <person name="Chao H."/>
            <person name="Dinh H."/>
            <person name="Doddapaneni H."/>
            <person name="Downs B."/>
            <person name="Dugan-Rocha S."/>
            <person name="Elkadiri S."/>
            <person name="Gnanaolivu R.D."/>
            <person name="Hernandez B."/>
            <person name="Javaid M."/>
            <person name="Jayaseelan J.C."/>
            <person name="Lee S."/>
            <person name="Li M."/>
            <person name="Ming W."/>
            <person name="Munidasa M."/>
            <person name="Muniz J."/>
            <person name="Nguyen L."/>
            <person name="Ongeri F."/>
            <person name="Osuji N."/>
            <person name="Pu L.-L."/>
            <person name="Puazo M."/>
            <person name="Qu C."/>
            <person name="Quiroz J."/>
            <person name="Raj R."/>
            <person name="Weissenberger G."/>
            <person name="Xin Y."/>
            <person name="Zou X."/>
            <person name="Han Y."/>
            <person name="Richards S."/>
            <person name="Worley K."/>
            <person name="Muzny D."/>
            <person name="Gibbs R."/>
        </authorList>
    </citation>
    <scope>NUCLEOTIDE SEQUENCE</scope>
    <source>
        <strain evidence="2">Sampled in the wild</strain>
    </source>
</reference>
<organism evidence="2 3">
    <name type="scientific">Ladona fulva</name>
    <name type="common">Scarce chaser dragonfly</name>
    <name type="synonym">Libellula fulva</name>
    <dbReference type="NCBI Taxonomy" id="123851"/>
    <lineage>
        <taxon>Eukaryota</taxon>
        <taxon>Metazoa</taxon>
        <taxon>Ecdysozoa</taxon>
        <taxon>Arthropoda</taxon>
        <taxon>Hexapoda</taxon>
        <taxon>Insecta</taxon>
        <taxon>Pterygota</taxon>
        <taxon>Palaeoptera</taxon>
        <taxon>Odonata</taxon>
        <taxon>Epiprocta</taxon>
        <taxon>Anisoptera</taxon>
        <taxon>Libelluloidea</taxon>
        <taxon>Libellulidae</taxon>
        <taxon>Ladona</taxon>
    </lineage>
</organism>
<proteinExistence type="predicted"/>
<dbReference type="GO" id="GO:0005634">
    <property type="term" value="C:nucleus"/>
    <property type="evidence" value="ECO:0007669"/>
    <property type="project" value="TreeGrafter"/>
</dbReference>
<dbReference type="PANTHER" id="PTHR34761">
    <property type="entry name" value="NUCLEOLUS AND NEURAL PROGENITOR PROTEIN"/>
    <property type="match status" value="1"/>
</dbReference>
<evidence type="ECO:0000313" key="2">
    <source>
        <dbReference type="EMBL" id="KAG8225964.1"/>
    </source>
</evidence>
<reference evidence="2" key="2">
    <citation type="submission" date="2017-10" db="EMBL/GenBank/DDBJ databases">
        <title>Ladona fulva Genome sequencing and assembly.</title>
        <authorList>
            <person name="Murali S."/>
            <person name="Richards S."/>
            <person name="Bandaranaike D."/>
            <person name="Bellair M."/>
            <person name="Blankenburg K."/>
            <person name="Chao H."/>
            <person name="Dinh H."/>
            <person name="Doddapaneni H."/>
            <person name="Dugan-Rocha S."/>
            <person name="Elkadiri S."/>
            <person name="Gnanaolivu R."/>
            <person name="Hernandez B."/>
            <person name="Skinner E."/>
            <person name="Javaid M."/>
            <person name="Lee S."/>
            <person name="Li M."/>
            <person name="Ming W."/>
            <person name="Munidasa M."/>
            <person name="Muniz J."/>
            <person name="Nguyen L."/>
            <person name="Hughes D."/>
            <person name="Osuji N."/>
            <person name="Pu L.-L."/>
            <person name="Puazo M."/>
            <person name="Qu C."/>
            <person name="Quiroz J."/>
            <person name="Raj R."/>
            <person name="Weissenberger G."/>
            <person name="Xin Y."/>
            <person name="Zou X."/>
            <person name="Han Y."/>
            <person name="Worley K."/>
            <person name="Muzny D."/>
            <person name="Gibbs R."/>
        </authorList>
    </citation>
    <scope>NUCLEOTIDE SEQUENCE</scope>
    <source>
        <strain evidence="2">Sampled in the wild</strain>
    </source>
</reference>
<evidence type="ECO:0000259" key="1">
    <source>
        <dbReference type="Pfam" id="PF14780"/>
    </source>
</evidence>
<dbReference type="Pfam" id="PF14780">
    <property type="entry name" value="NEPRO_N"/>
    <property type="match status" value="1"/>
</dbReference>
<name>A0A8K0NZU2_LADFU</name>
<dbReference type="AlphaFoldDB" id="A0A8K0NZU2"/>
<evidence type="ECO:0000313" key="3">
    <source>
        <dbReference type="Proteomes" id="UP000792457"/>
    </source>
</evidence>
<dbReference type="EMBL" id="KZ308260">
    <property type="protein sequence ID" value="KAG8225964.1"/>
    <property type="molecule type" value="Genomic_DNA"/>
</dbReference>
<dbReference type="InterPro" id="IPR027951">
    <property type="entry name" value="Nepro_N"/>
</dbReference>
<dbReference type="PANTHER" id="PTHR34761:SF1">
    <property type="entry name" value="NUCLEOLUS AND NEURAL PROGENITOR PROTEIN"/>
    <property type="match status" value="1"/>
</dbReference>
<dbReference type="OrthoDB" id="9899341at2759"/>
<protein>
    <recommendedName>
        <fullName evidence="1">Nucleolus and neural progenitor protein-like N-terminal domain-containing protein</fullName>
    </recommendedName>
</protein>
<dbReference type="GO" id="GO:0045747">
    <property type="term" value="P:positive regulation of Notch signaling pathway"/>
    <property type="evidence" value="ECO:0007669"/>
    <property type="project" value="TreeGrafter"/>
</dbReference>
<sequence>MAFGWNSLELSPPPNRSILTENKDITELKRVCTNFKNILDNQKNLHVEAALLSRIIYRFKTKLRRDKGLQTMEKVNRCLLHYLKLNLASIYSNFTSCIRASVDGYKTNEIYAPTKQMLEYLLMRTQGFAKLMGRVVQVSEMAGKYLMDRINIGHSWNLALVSISIVARIWSLSKYLVLAACEHYNKLLPFLKVLSYTGIPWFSEDINFPGDLKDWLNLEWLSKSSDDTGNLFRSKKQELSESKTMLNKVFARVSGINSEEKTANDQRPEVFFCKGEAPTTDLGERVSRTSIQKSTVCNGIQPLNEDKSKKKKLCKEENIFKSVKSVKDLTNFVRNEERLRVSQREAAVTKHLDNFQFHMFKKRVLRVVSKLNKIDSKENESHFDVVFKKSIKVLKLYVPF</sequence>